<evidence type="ECO:0000313" key="2">
    <source>
        <dbReference type="EMBL" id="WOB08970.1"/>
    </source>
</evidence>
<accession>A0ABZ0D108</accession>
<sequence length="89" mass="9703">MTHLRLVTWTPAEATPRPPAHPLRRLAAAVLRSASRLLARMAQRVGEPRIATPPVLPETLEFYADAGAPEGALYLDGHLIGHLPGVRRL</sequence>
<name>A0ABZ0D108_9BURK</name>
<dbReference type="Proteomes" id="UP001303946">
    <property type="component" value="Chromosome"/>
</dbReference>
<evidence type="ECO:0000256" key="1">
    <source>
        <dbReference type="SAM" id="MobiDB-lite"/>
    </source>
</evidence>
<keyword evidence="3" id="KW-1185">Reference proteome</keyword>
<reference evidence="2 3" key="1">
    <citation type="submission" date="2023-10" db="EMBL/GenBank/DDBJ databases">
        <title>Bacteria for the degradation of biodegradable plastic PBAT(Polybutylene adipate terephthalate).</title>
        <authorList>
            <person name="Weon H.-Y."/>
            <person name="Yeon J."/>
        </authorList>
    </citation>
    <scope>NUCLEOTIDE SEQUENCE [LARGE SCALE GENOMIC DNA]</scope>
    <source>
        <strain evidence="2 3">SBD 7-3</strain>
    </source>
</reference>
<gene>
    <name evidence="2" type="ORF">RXV79_02685</name>
</gene>
<dbReference type="RefSeq" id="WP_316701902.1">
    <property type="nucleotide sequence ID" value="NZ_CP136336.1"/>
</dbReference>
<protein>
    <submittedName>
        <fullName evidence="2">Uncharacterized protein</fullName>
    </submittedName>
</protein>
<dbReference type="EMBL" id="CP136336">
    <property type="protein sequence ID" value="WOB08970.1"/>
    <property type="molecule type" value="Genomic_DNA"/>
</dbReference>
<evidence type="ECO:0000313" key="3">
    <source>
        <dbReference type="Proteomes" id="UP001303946"/>
    </source>
</evidence>
<proteinExistence type="predicted"/>
<feature type="region of interest" description="Disordered" evidence="1">
    <location>
        <begin position="1"/>
        <end position="20"/>
    </location>
</feature>
<organism evidence="2 3">
    <name type="scientific">Piscinibacter gummiphilus</name>
    <dbReference type="NCBI Taxonomy" id="946333"/>
    <lineage>
        <taxon>Bacteria</taxon>
        <taxon>Pseudomonadati</taxon>
        <taxon>Pseudomonadota</taxon>
        <taxon>Betaproteobacteria</taxon>
        <taxon>Burkholderiales</taxon>
        <taxon>Sphaerotilaceae</taxon>
        <taxon>Piscinibacter</taxon>
    </lineage>
</organism>